<dbReference type="Proteomes" id="UP000297422">
    <property type="component" value="Unassembled WGS sequence"/>
</dbReference>
<name>A0ABY2N529_9LEPT</name>
<proteinExistence type="predicted"/>
<comment type="caution">
    <text evidence="1">The sequence shown here is derived from an EMBL/GenBank/DDBJ whole genome shotgun (WGS) entry which is preliminary data.</text>
</comment>
<evidence type="ECO:0000313" key="1">
    <source>
        <dbReference type="EMBL" id="TGM17244.1"/>
    </source>
</evidence>
<organism evidence="1 2">
    <name type="scientific">Leptospira stimsonii</name>
    <dbReference type="NCBI Taxonomy" id="2202203"/>
    <lineage>
        <taxon>Bacteria</taxon>
        <taxon>Pseudomonadati</taxon>
        <taxon>Spirochaetota</taxon>
        <taxon>Spirochaetia</taxon>
        <taxon>Leptospirales</taxon>
        <taxon>Leptospiraceae</taxon>
        <taxon>Leptospira</taxon>
    </lineage>
</organism>
<dbReference type="EMBL" id="RQGT01000059">
    <property type="protein sequence ID" value="TGM17244.1"/>
    <property type="molecule type" value="Genomic_DNA"/>
</dbReference>
<gene>
    <name evidence="1" type="ORF">EHQ90_07620</name>
</gene>
<accession>A0ABY2N529</accession>
<sequence length="180" mass="19962">MTFRVKFDVTKHIVGLVAYKEAFRDAAKESLEQDVGPLVVNDAINKEPKPFLDTGFLQGSSTIGVYQRKAIENPLSKKTVPEDPNSGKVYLPFPMEKIKRLGLLVGFTAKYAAALHDNPKAVPRAVSQRKDVDGNPIVKKASMVGRGPFWLSTKIQKYTGPVYLPVFAKGISKRLEGRKF</sequence>
<reference evidence="2" key="1">
    <citation type="journal article" date="2019" name="PLoS Negl. Trop. Dis.">
        <title>Revisiting the worldwide diversity of Leptospira species in the environment.</title>
        <authorList>
            <person name="Vincent A.T."/>
            <person name="Schiettekatte O."/>
            <person name="Bourhy P."/>
            <person name="Veyrier F.J."/>
            <person name="Picardeau M."/>
        </authorList>
    </citation>
    <scope>NUCLEOTIDE SEQUENCE [LARGE SCALE GENOMIC DNA]</scope>
    <source>
        <strain evidence="2">201702407</strain>
    </source>
</reference>
<keyword evidence="2" id="KW-1185">Reference proteome</keyword>
<evidence type="ECO:0000313" key="2">
    <source>
        <dbReference type="Proteomes" id="UP000297422"/>
    </source>
</evidence>
<protein>
    <recommendedName>
        <fullName evidence="3">HK97 gp10 family phage protein</fullName>
    </recommendedName>
</protein>
<evidence type="ECO:0008006" key="3">
    <source>
        <dbReference type="Google" id="ProtNLM"/>
    </source>
</evidence>